<dbReference type="SUPFAM" id="SSF53850">
    <property type="entry name" value="Periplasmic binding protein-like II"/>
    <property type="match status" value="1"/>
</dbReference>
<dbReference type="PANTHER" id="PTHR43081">
    <property type="entry name" value="ADENYLATE CYCLASE, TERMINAL-DIFFERENTIATION SPECIFIC-RELATED"/>
    <property type="match status" value="1"/>
</dbReference>
<dbReference type="Gene3D" id="3.40.190.10">
    <property type="entry name" value="Periplasmic binding protein-like II"/>
    <property type="match status" value="1"/>
</dbReference>
<dbReference type="PANTHER" id="PTHR43081:SF1">
    <property type="entry name" value="ADENYLATE CYCLASE, TERMINAL-DIFFERENTIATION SPECIFIC"/>
    <property type="match status" value="1"/>
</dbReference>
<feature type="region of interest" description="Disordered" evidence="1">
    <location>
        <begin position="1141"/>
        <end position="1179"/>
    </location>
</feature>
<feature type="compositionally biased region" description="Gly residues" evidence="1">
    <location>
        <begin position="1159"/>
        <end position="1170"/>
    </location>
</feature>
<dbReference type="InterPro" id="IPR029787">
    <property type="entry name" value="Nucleotide_cyclase"/>
</dbReference>
<dbReference type="InterPro" id="IPR006059">
    <property type="entry name" value="SBP"/>
</dbReference>
<feature type="compositionally biased region" description="Polar residues" evidence="1">
    <location>
        <begin position="875"/>
        <end position="894"/>
    </location>
</feature>
<feature type="region of interest" description="Disordered" evidence="1">
    <location>
        <begin position="1815"/>
        <end position="1843"/>
    </location>
</feature>
<feature type="transmembrane region" description="Helical" evidence="2">
    <location>
        <begin position="477"/>
        <end position="504"/>
    </location>
</feature>
<protein>
    <recommendedName>
        <fullName evidence="3">Guanylate cyclase domain-containing protein</fullName>
    </recommendedName>
</protein>
<dbReference type="EMBL" id="JAEHOE010000007">
    <property type="protein sequence ID" value="KAG2499152.1"/>
    <property type="molecule type" value="Genomic_DNA"/>
</dbReference>
<accession>A0A836C4W7</accession>
<feature type="compositionally biased region" description="Low complexity" evidence="1">
    <location>
        <begin position="1399"/>
        <end position="1412"/>
    </location>
</feature>
<feature type="region of interest" description="Disordered" evidence="1">
    <location>
        <begin position="947"/>
        <end position="966"/>
    </location>
</feature>
<dbReference type="SUPFAM" id="SSF55073">
    <property type="entry name" value="Nucleotide cyclase"/>
    <property type="match status" value="1"/>
</dbReference>
<keyword evidence="2" id="KW-0472">Membrane</keyword>
<keyword evidence="5" id="KW-1185">Reference proteome</keyword>
<dbReference type="Gene3D" id="3.30.70.1230">
    <property type="entry name" value="Nucleotide cyclase"/>
    <property type="match status" value="2"/>
</dbReference>
<feature type="compositionally biased region" description="Low complexity" evidence="1">
    <location>
        <begin position="947"/>
        <end position="956"/>
    </location>
</feature>
<comment type="caution">
    <text evidence="4">The sequence shown here is derived from an EMBL/GenBank/DDBJ whole genome shotgun (WGS) entry which is preliminary data.</text>
</comment>
<feature type="region of interest" description="Disordered" evidence="1">
    <location>
        <begin position="611"/>
        <end position="665"/>
    </location>
</feature>
<feature type="region of interest" description="Disordered" evidence="1">
    <location>
        <begin position="1399"/>
        <end position="1485"/>
    </location>
</feature>
<dbReference type="Pfam" id="PF13416">
    <property type="entry name" value="SBP_bac_8"/>
    <property type="match status" value="1"/>
</dbReference>
<feature type="region of interest" description="Disordered" evidence="1">
    <location>
        <begin position="1503"/>
        <end position="1583"/>
    </location>
</feature>
<feature type="compositionally biased region" description="Low complexity" evidence="1">
    <location>
        <begin position="777"/>
        <end position="796"/>
    </location>
</feature>
<feature type="compositionally biased region" description="Polar residues" evidence="1">
    <location>
        <begin position="1815"/>
        <end position="1829"/>
    </location>
</feature>
<feature type="domain" description="Guanylate cyclase" evidence="3">
    <location>
        <begin position="527"/>
        <end position="587"/>
    </location>
</feature>
<dbReference type="PROSITE" id="PS50125">
    <property type="entry name" value="GUANYLATE_CYCLASE_2"/>
    <property type="match status" value="1"/>
</dbReference>
<feature type="compositionally biased region" description="Low complexity" evidence="1">
    <location>
        <begin position="1574"/>
        <end position="1583"/>
    </location>
</feature>
<evidence type="ECO:0000256" key="2">
    <source>
        <dbReference type="SAM" id="Phobius"/>
    </source>
</evidence>
<feature type="region of interest" description="Disordered" evidence="1">
    <location>
        <begin position="842"/>
        <end position="929"/>
    </location>
</feature>
<dbReference type="Proteomes" id="UP000612055">
    <property type="component" value="Unassembled WGS sequence"/>
</dbReference>
<feature type="compositionally biased region" description="Pro residues" evidence="1">
    <location>
        <begin position="635"/>
        <end position="653"/>
    </location>
</feature>
<reference evidence="4" key="1">
    <citation type="journal article" date="2020" name="bioRxiv">
        <title>Comparative genomics of Chlamydomonas.</title>
        <authorList>
            <person name="Craig R.J."/>
            <person name="Hasan A.R."/>
            <person name="Ness R.W."/>
            <person name="Keightley P.D."/>
        </authorList>
    </citation>
    <scope>NUCLEOTIDE SEQUENCE</scope>
    <source>
        <strain evidence="4">CCAP 11/70</strain>
    </source>
</reference>
<keyword evidence="2" id="KW-0812">Transmembrane</keyword>
<name>A0A836C4W7_9CHLO</name>
<dbReference type="GO" id="GO:0009190">
    <property type="term" value="P:cyclic nucleotide biosynthetic process"/>
    <property type="evidence" value="ECO:0007669"/>
    <property type="project" value="InterPro"/>
</dbReference>
<dbReference type="GO" id="GO:0035556">
    <property type="term" value="P:intracellular signal transduction"/>
    <property type="evidence" value="ECO:0007669"/>
    <property type="project" value="InterPro"/>
</dbReference>
<dbReference type="InterPro" id="IPR001054">
    <property type="entry name" value="A/G_cyclase"/>
</dbReference>
<evidence type="ECO:0000256" key="1">
    <source>
        <dbReference type="SAM" id="MobiDB-lite"/>
    </source>
</evidence>
<feature type="transmembrane region" description="Helical" evidence="2">
    <location>
        <begin position="661"/>
        <end position="681"/>
    </location>
</feature>
<gene>
    <name evidence="4" type="ORF">HYH03_002734</name>
</gene>
<keyword evidence="2" id="KW-1133">Transmembrane helix</keyword>
<feature type="region of interest" description="Disordered" evidence="1">
    <location>
        <begin position="1695"/>
        <end position="1760"/>
    </location>
</feature>
<feature type="region of interest" description="Disordered" evidence="1">
    <location>
        <begin position="777"/>
        <end position="805"/>
    </location>
</feature>
<evidence type="ECO:0000313" key="4">
    <source>
        <dbReference type="EMBL" id="KAG2499152.1"/>
    </source>
</evidence>
<feature type="compositionally biased region" description="Low complexity" evidence="1">
    <location>
        <begin position="1435"/>
        <end position="1445"/>
    </location>
</feature>
<feature type="compositionally biased region" description="Low complexity" evidence="1">
    <location>
        <begin position="1527"/>
        <end position="1545"/>
    </location>
</feature>
<dbReference type="InterPro" id="IPR050697">
    <property type="entry name" value="Adenylyl/Guanylyl_Cyclase_3/4"/>
</dbReference>
<feature type="compositionally biased region" description="Low complexity" evidence="1">
    <location>
        <begin position="1831"/>
        <end position="1843"/>
    </location>
</feature>
<evidence type="ECO:0000259" key="3">
    <source>
        <dbReference type="PROSITE" id="PS50125"/>
    </source>
</evidence>
<organism evidence="4 5">
    <name type="scientific">Edaphochlamys debaryana</name>
    <dbReference type="NCBI Taxonomy" id="47281"/>
    <lineage>
        <taxon>Eukaryota</taxon>
        <taxon>Viridiplantae</taxon>
        <taxon>Chlorophyta</taxon>
        <taxon>core chlorophytes</taxon>
        <taxon>Chlorophyceae</taxon>
        <taxon>CS clade</taxon>
        <taxon>Chlamydomonadales</taxon>
        <taxon>Chlamydomonadales incertae sedis</taxon>
        <taxon>Edaphochlamys</taxon>
    </lineage>
</organism>
<evidence type="ECO:0000313" key="5">
    <source>
        <dbReference type="Proteomes" id="UP000612055"/>
    </source>
</evidence>
<proteinExistence type="predicted"/>
<sequence>MNKLGNSVFAPTGAAVNITLLTLPAFSALRAAMAQDRDPPNATSGYDAIIVTPSALGDASQVPGKLLDLQHLVWKDQLLDWTGVSAQWKQAVMQDGAISAIPLIPAPQMFYYHLEAFQKYNLTIPQTWEEFTDLAERFHGTDNLTGACVQTEKCFSESFTLRMVFSSYVQTHGAVQGLFWDAETLATTVNSPAMQAALEIVKRLRVLAPVSNGTCTRRHFAAGTCLMSINAGPEFKAGQREPGFQAMRGKTGFALPPGSTHVLDRQTNTLQPCNQERCPMASGTAVVNGVRLPVNRPITSSVVLVILNGLSPPTYQFYTYNLFSYLASPAVVGTRGLLASKDYNEILPIRAADLELSNVPIWVQNGYDPQDVVRFLTNYKEISDSENVNSDSRITLATNLTSALLAAALAYTTPNVSGPPVNIVMEQLDGALHRIVEASGGRDVFGTQYRRSINYNLGGRGRGQESTSSNNDGSDTALTLGLAIGIPLGLVFLLGLAVALLAVFKPWRRSVPKHSQLAAPGAGSSTTLCVTDIQDSTTLWETFAAEHMDVALKVHHRIIRQLVLTYSGYESATEGDSFILAFHTPLDALLFAVEAQQALLDAPWPSALVHHDPLPGLDPEDDPVGEVLLSSRPPVRTPKPPTTPRPRYNPRPSAPGSSPRLATAASGGAASAAGVAALAAANLPPFVRNNSGNFPPSVAGAGLYGGPSSGGFMSNLNPASANALGASAPVPALASADSCSAPDPFRTVALGDGQREVGGTFSSDEVRDLVGDAAAAAAAPAPVVDSASPSSARGSAAAGGIGRQGSSPAYAHLSSNLATTSRGSPSRLAGLVPSARAFERRSADSLGGVQPAEGDATPRAGAAEPVPIPARAGSNAPSSSSNVVGSAPQPSAWPQSAGALEQRSVEPLGTGPRGLLATGRSPSIDLSHGSRLSDRLARVAMTQQAHAASAAGATGSPLGSQRRALPSQGLSSAFEGMKGSLDGTGNASLLSAPSGQPTIPPELALAGTSTGGAARPGATGSTLLSAASADSGPMGFNSDGRLPEITGAATAGDSRGGGGGNARALSTIPSASAAIMAAMVYGGASTLASVMRSQYYIVPAAAAAAAAAAPASGPLPLLSLDAPSPVSQPLAAPGPNSGSAWLAVGAAGGGGQAQPQGQGSPGGGSGGGGAAPSSGAMARVPTAARGEAGNGGVLVFRGLRVRIGLHSGITSAQDVSRNATSGRMTYSGYPLRLAKAVSDAAHGGMVLFSETTREELLVDEAAAARALQHVLVLWMGRHALGEGLKDMHLFLAASRGLAGRITLAKPLRTPGGPQHPFCGVLAAPVGVGTAARLAVVGAASLLAWNYPLAMYALDLLYEMATEELESVSTGMYGAGYGSPYLVEGAFGLCSRPRSDKAAAAAAFPPSSDGPPSNGTSSGPLGLSRLSNWFLRRSEPTGPGTTSTPGLRSSLADSMGSHGPSDRGHHPQTLPGAGPQMGTGVNAIGSGTLSDATVDATVDASLTSGEAGAGTRGVSLEQTHGSSPPPSQSQLRQLAQSLRVPQQSSHHQPHMQRSATTGSVARRSGEGPGVSGSSLARRLQRAAPRATTAGGGAVAWLAAGAGGGKAAAAAAPGVMTAVFHHPAAAAAWLLRVAELIPFLDWPAELLAHPLCEEVAFEQDAIVGSLDSDPAAIRRRMQWHESSLSVTSRSLSRVAAGPSSKALLQSQGQGPAPRMSGSSAARGPRISGSGAARPPPARVSSSGAFRVTPAPPPPVRNASGGAGGAVHRAAFALQAPAPNTADCNSSRGSGAPALAMSLTATAGPGPVAEGALAPESTHNAMSRGRSGNPQVWSPGTGAAKSAAGPTAAGDSVFAQAPLDKGVVFRGLRVRGALAYGELGGEVPSGFSTGGHISYKGKAWSALAKLSGKGKGKAGEVVTNASTLSMLPPELQPLMVLRST</sequence>
<dbReference type="OrthoDB" id="2021138at2759"/>